<keyword evidence="3 5" id="KW-0195">Cyclin</keyword>
<reference evidence="7" key="2">
    <citation type="submission" date="2025-08" db="UniProtKB">
        <authorList>
            <consortium name="RefSeq"/>
        </authorList>
    </citation>
    <scope>IDENTIFICATION</scope>
    <source>
        <tissue evidence="7">Leaf</tissue>
    </source>
</reference>
<sequence>MADQVQIQTMNLDHEEPMAGIMPSVLTAMSYLLQRVSESNDKLSQKKQRISGFHGLTKPSISIRSYLERIFEYANCSYSCYIVAYIYLDRLVKKQPFLPINSHNVHRLIITSVLVSAKFMDDLSYNNGYYAKVGGISREEMNMLELDFLFGIEFQLNVTVSTFNNYCGFLQNEMVMLMKMESLFLKPSLSFRGSFKTKLLMNPHEEDSLSTHHNKKQQLAAA</sequence>
<comment type="similarity">
    <text evidence="1">Belongs to the cyclin family. Cyclin U/P subfamily.</text>
</comment>
<proteinExistence type="inferred from homology"/>
<dbReference type="PANTHER" id="PTHR15615:SF115">
    <property type="entry name" value="CYCLIN-U4-3"/>
    <property type="match status" value="1"/>
</dbReference>
<name>A0ABM0UP33_CAMSA</name>
<dbReference type="InterPro" id="IPR036915">
    <property type="entry name" value="Cyclin-like_sf"/>
</dbReference>
<dbReference type="RefSeq" id="XP_010443988.1">
    <property type="nucleotide sequence ID" value="XM_010445686.2"/>
</dbReference>
<accession>A0ABM0UP33</accession>
<evidence type="ECO:0000256" key="3">
    <source>
        <dbReference type="ARBA" id="ARBA00023127"/>
    </source>
</evidence>
<dbReference type="Proteomes" id="UP000694864">
    <property type="component" value="Chromosome 11"/>
</dbReference>
<reference evidence="6" key="1">
    <citation type="journal article" date="2014" name="Nat. Commun.">
        <title>The emerging biofuel crop Camelina sativa retains a highly undifferentiated hexaploid genome structure.</title>
        <authorList>
            <person name="Kagale S."/>
            <person name="Koh C."/>
            <person name="Nixon J."/>
            <person name="Bollina V."/>
            <person name="Clarke W.E."/>
            <person name="Tuteja R."/>
            <person name="Spillane C."/>
            <person name="Robinson S.J."/>
            <person name="Links M.G."/>
            <person name="Clarke C."/>
            <person name="Higgins E.E."/>
            <person name="Huebert T."/>
            <person name="Sharpe A.G."/>
            <person name="Parkin I.A."/>
        </authorList>
    </citation>
    <scope>NUCLEOTIDE SEQUENCE [LARGE SCALE GENOMIC DNA]</scope>
    <source>
        <strain evidence="6">cv. DH55</strain>
    </source>
</reference>
<dbReference type="InterPro" id="IPR013922">
    <property type="entry name" value="Cyclin_PHO80-like"/>
</dbReference>
<evidence type="ECO:0000256" key="4">
    <source>
        <dbReference type="ARBA" id="ARBA00023306"/>
    </source>
</evidence>
<dbReference type="PIRSF" id="PIRSF027110">
    <property type="entry name" value="PREG"/>
    <property type="match status" value="1"/>
</dbReference>
<dbReference type="PANTHER" id="PTHR15615">
    <property type="match status" value="1"/>
</dbReference>
<evidence type="ECO:0000313" key="7">
    <source>
        <dbReference type="RefSeq" id="XP_010443988.1"/>
    </source>
</evidence>
<keyword evidence="2" id="KW-0132">Cell division</keyword>
<organism evidence="6 7">
    <name type="scientific">Camelina sativa</name>
    <name type="common">False flax</name>
    <name type="synonym">Myagrum sativum</name>
    <dbReference type="NCBI Taxonomy" id="90675"/>
    <lineage>
        <taxon>Eukaryota</taxon>
        <taxon>Viridiplantae</taxon>
        <taxon>Streptophyta</taxon>
        <taxon>Embryophyta</taxon>
        <taxon>Tracheophyta</taxon>
        <taxon>Spermatophyta</taxon>
        <taxon>Magnoliopsida</taxon>
        <taxon>eudicotyledons</taxon>
        <taxon>Gunneridae</taxon>
        <taxon>Pentapetalae</taxon>
        <taxon>rosids</taxon>
        <taxon>malvids</taxon>
        <taxon>Brassicales</taxon>
        <taxon>Brassicaceae</taxon>
        <taxon>Camelineae</taxon>
        <taxon>Camelina</taxon>
    </lineage>
</organism>
<gene>
    <name evidence="7" type="primary">LOC104726756</name>
</gene>
<dbReference type="Pfam" id="PF08613">
    <property type="entry name" value="Cyclin"/>
    <property type="match status" value="1"/>
</dbReference>
<dbReference type="CDD" id="cd20604">
    <property type="entry name" value="CYCLIN_AtCycU-like"/>
    <property type="match status" value="1"/>
</dbReference>
<evidence type="ECO:0000256" key="1">
    <source>
        <dbReference type="ARBA" id="ARBA00007215"/>
    </source>
</evidence>
<keyword evidence="6" id="KW-1185">Reference proteome</keyword>
<dbReference type="GeneID" id="104726756"/>
<evidence type="ECO:0000256" key="2">
    <source>
        <dbReference type="ARBA" id="ARBA00022618"/>
    </source>
</evidence>
<dbReference type="SUPFAM" id="SSF47954">
    <property type="entry name" value="Cyclin-like"/>
    <property type="match status" value="1"/>
</dbReference>
<protein>
    <recommendedName>
        <fullName evidence="5">Cyclin</fullName>
    </recommendedName>
</protein>
<dbReference type="InterPro" id="IPR012389">
    <property type="entry name" value="Cyclin_P/U"/>
</dbReference>
<evidence type="ECO:0000256" key="5">
    <source>
        <dbReference type="PIRNR" id="PIRNR027110"/>
    </source>
</evidence>
<dbReference type="Gene3D" id="1.10.472.10">
    <property type="entry name" value="Cyclin-like"/>
    <property type="match status" value="1"/>
</dbReference>
<evidence type="ECO:0000313" key="6">
    <source>
        <dbReference type="Proteomes" id="UP000694864"/>
    </source>
</evidence>
<keyword evidence="4" id="KW-0131">Cell cycle</keyword>